<dbReference type="EMBL" id="QXGA01003643">
    <property type="protein sequence ID" value="KAE9080947.1"/>
    <property type="molecule type" value="Genomic_DNA"/>
</dbReference>
<dbReference type="EMBL" id="QXFX01000444">
    <property type="protein sequence ID" value="KAE9115457.1"/>
    <property type="molecule type" value="Genomic_DNA"/>
</dbReference>
<dbReference type="AlphaFoldDB" id="A0A6A3PAS4"/>
<dbReference type="Proteomes" id="UP000486351">
    <property type="component" value="Unassembled WGS sequence"/>
</dbReference>
<evidence type="ECO:0000313" key="4">
    <source>
        <dbReference type="EMBL" id="KAE9080947.1"/>
    </source>
</evidence>
<name>A0A6A3PAS4_9STRA</name>
<feature type="region of interest" description="Disordered" evidence="1">
    <location>
        <begin position="20"/>
        <end position="43"/>
    </location>
</feature>
<comment type="caution">
    <text evidence="3">The sequence shown here is derived from an EMBL/GenBank/DDBJ whole genome shotgun (WGS) entry which is preliminary data.</text>
</comment>
<dbReference type="Proteomes" id="UP000429523">
    <property type="component" value="Unassembled WGS sequence"/>
</dbReference>
<dbReference type="Proteomes" id="UP000441208">
    <property type="component" value="Unassembled WGS sequence"/>
</dbReference>
<feature type="compositionally biased region" description="Low complexity" evidence="1">
    <location>
        <begin position="20"/>
        <end position="29"/>
    </location>
</feature>
<evidence type="ECO:0000313" key="8">
    <source>
        <dbReference type="Proteomes" id="UP000440732"/>
    </source>
</evidence>
<evidence type="ECO:0000313" key="11">
    <source>
        <dbReference type="Proteomes" id="UP000488956"/>
    </source>
</evidence>
<evidence type="ECO:0000313" key="6">
    <source>
        <dbReference type="EMBL" id="KAE9336321.1"/>
    </source>
</evidence>
<evidence type="ECO:0000313" key="10">
    <source>
        <dbReference type="Proteomes" id="UP000486351"/>
    </source>
</evidence>
<reference evidence="7 8" key="1">
    <citation type="submission" date="2018-08" db="EMBL/GenBank/DDBJ databases">
        <title>Genomic investigation of the strawberry pathogen Phytophthora fragariae indicates pathogenicity is determined by transcriptional variation in three key races.</title>
        <authorList>
            <person name="Adams T.M."/>
            <person name="Armitage A.D."/>
            <person name="Sobczyk M.K."/>
            <person name="Bates H.J."/>
            <person name="Dunwell J.M."/>
            <person name="Nellist C.F."/>
            <person name="Harrison R.J."/>
        </authorList>
    </citation>
    <scope>NUCLEOTIDE SEQUENCE [LARGE SCALE GENOMIC DNA]</scope>
    <source>
        <strain evidence="4 8">NOV-5</strain>
        <strain evidence="3 9">NOV-71</strain>
        <strain evidence="6 10">NOV-77</strain>
        <strain evidence="2 7">NOV-9</strain>
        <strain evidence="5 11">ONT-3</strain>
    </source>
</reference>
<evidence type="ECO:0000313" key="9">
    <source>
        <dbReference type="Proteomes" id="UP000441208"/>
    </source>
</evidence>
<gene>
    <name evidence="4" type="ORF">PF006_g27217</name>
    <name evidence="3" type="ORF">PF007_g31945</name>
    <name evidence="6" type="ORF">PF008_g13076</name>
    <name evidence="2" type="ORF">PF009_g10945</name>
    <name evidence="5" type="ORF">PF010_g9311</name>
</gene>
<sequence length="63" mass="6837">MPLLIGASILAISKAITRSTSYASMSSTPSRRRRMSPRSSTLPPPLRCCARIARARCGIDCGW</sequence>
<evidence type="ECO:0000256" key="1">
    <source>
        <dbReference type="SAM" id="MobiDB-lite"/>
    </source>
</evidence>
<protein>
    <submittedName>
        <fullName evidence="3">Uncharacterized protein</fullName>
    </submittedName>
</protein>
<dbReference type="Proteomes" id="UP000440732">
    <property type="component" value="Unassembled WGS sequence"/>
</dbReference>
<dbReference type="EMBL" id="QXGF01000505">
    <property type="protein sequence ID" value="KAE8939216.1"/>
    <property type="molecule type" value="Genomic_DNA"/>
</dbReference>
<dbReference type="EMBL" id="QXFY01000757">
    <property type="protein sequence ID" value="KAE9336321.1"/>
    <property type="molecule type" value="Genomic_DNA"/>
</dbReference>
<evidence type="ECO:0000313" key="3">
    <source>
        <dbReference type="EMBL" id="KAE9056567.1"/>
    </source>
</evidence>
<organism evidence="3 9">
    <name type="scientific">Phytophthora fragariae</name>
    <dbReference type="NCBI Taxonomy" id="53985"/>
    <lineage>
        <taxon>Eukaryota</taxon>
        <taxon>Sar</taxon>
        <taxon>Stramenopiles</taxon>
        <taxon>Oomycota</taxon>
        <taxon>Peronosporomycetes</taxon>
        <taxon>Peronosporales</taxon>
        <taxon>Peronosporaceae</taxon>
        <taxon>Phytophthora</taxon>
    </lineage>
</organism>
<dbReference type="Proteomes" id="UP000488956">
    <property type="component" value="Unassembled WGS sequence"/>
</dbReference>
<evidence type="ECO:0000313" key="2">
    <source>
        <dbReference type="EMBL" id="KAE8939216.1"/>
    </source>
</evidence>
<evidence type="ECO:0000313" key="5">
    <source>
        <dbReference type="EMBL" id="KAE9115457.1"/>
    </source>
</evidence>
<dbReference type="EMBL" id="QXFZ01007737">
    <property type="protein sequence ID" value="KAE9056567.1"/>
    <property type="molecule type" value="Genomic_DNA"/>
</dbReference>
<proteinExistence type="predicted"/>
<evidence type="ECO:0000313" key="7">
    <source>
        <dbReference type="Proteomes" id="UP000429523"/>
    </source>
</evidence>
<accession>A0A6A3PAS4</accession>